<dbReference type="PROSITE" id="PS50075">
    <property type="entry name" value="CARRIER"/>
    <property type="match status" value="1"/>
</dbReference>
<dbReference type="Proteomes" id="UP000030763">
    <property type="component" value="Unassembled WGS sequence"/>
</dbReference>
<evidence type="ECO:0000256" key="1">
    <source>
        <dbReference type="ARBA" id="ARBA00022450"/>
    </source>
</evidence>
<keyword evidence="3" id="KW-0808">Transferase</keyword>
<dbReference type="InterPro" id="IPR036736">
    <property type="entry name" value="ACP-like_sf"/>
</dbReference>
<reference evidence="7" key="2">
    <citation type="submission" date="2013-10" db="EMBL/GenBank/DDBJ databases">
        <authorList>
            <person name="Aslett M."/>
        </authorList>
    </citation>
    <scope>NUCLEOTIDE SEQUENCE [LARGE SCALE GENOMIC DNA]</scope>
    <source>
        <strain evidence="7">Weybridge</strain>
    </source>
</reference>
<dbReference type="GO" id="GO:0031177">
    <property type="term" value="F:phosphopantetheine binding"/>
    <property type="evidence" value="ECO:0007669"/>
    <property type="project" value="InterPro"/>
</dbReference>
<dbReference type="Pfam" id="PF00109">
    <property type="entry name" value="ketoacyl-synt"/>
    <property type="match status" value="2"/>
</dbReference>
<dbReference type="SUPFAM" id="SSF53901">
    <property type="entry name" value="Thiolase-like"/>
    <property type="match status" value="2"/>
</dbReference>
<protein>
    <submittedName>
        <fullName evidence="7">Soraphen polyketide synthase A, related, related</fullName>
    </submittedName>
</protein>
<dbReference type="InterPro" id="IPR050091">
    <property type="entry name" value="PKS_NRPS_Biosynth_Enz"/>
</dbReference>
<dbReference type="GO" id="GO:0004312">
    <property type="term" value="F:fatty acid synthase activity"/>
    <property type="evidence" value="ECO:0007669"/>
    <property type="project" value="TreeGrafter"/>
</dbReference>
<dbReference type="Gene3D" id="1.10.1200.10">
    <property type="entry name" value="ACP-like"/>
    <property type="match status" value="1"/>
</dbReference>
<organism evidence="7 8">
    <name type="scientific">Eimeria maxima</name>
    <name type="common">Coccidian parasite</name>
    <dbReference type="NCBI Taxonomy" id="5804"/>
    <lineage>
        <taxon>Eukaryota</taxon>
        <taxon>Sar</taxon>
        <taxon>Alveolata</taxon>
        <taxon>Apicomplexa</taxon>
        <taxon>Conoidasida</taxon>
        <taxon>Coccidia</taxon>
        <taxon>Eucoccidiorida</taxon>
        <taxon>Eimeriorina</taxon>
        <taxon>Eimeriidae</taxon>
        <taxon>Eimeria</taxon>
    </lineage>
</organism>
<dbReference type="CDD" id="cd00833">
    <property type="entry name" value="PKS"/>
    <property type="match status" value="2"/>
</dbReference>
<dbReference type="InterPro" id="IPR009081">
    <property type="entry name" value="PP-bd_ACP"/>
</dbReference>
<dbReference type="GeneID" id="25336118"/>
<sequence length="1175" mass="125309">MDNQPSCNPSVDATIIHLVIEALQAASCAVDGTAHDSYGRLWELVSSDTVAGSFFLRSLSISLGIELPSCVLNCAKIEEVAAKITELGSGICATLRNRVPLRTIHLHQGHPRVAIISASCRLPGGVETLGDLWSDILVPGRDAITPIPTSRWDADLLYDPEGGEGTIYVKEGGFIEDADAFDNRFFEIPHHEAAQMDPQQRLLLEAAFEARAPLMKGRISPSDETGVFIGCSCADWFLVHAKLTARDSPSCFIVDLQHAMLANRISYCMNLEGASMTIDTATSSGIVAFCTAVSQIESGRMVCALAGSSQLIIAPEVTIALCNLGMLSRKGRCRPFDEASDGFIRSEGVVVFSLVREDYVADYVDAKVVCPLAYVRGHSVVHSGRAFSTTAPSEGAERRVMEGALAKASLSPDDVDYIEAHGTGTRMGDAVEVQSIAAVFGDSHEPARPLLVGSIKGNIGHCEGSSGGAGICKAILVLINRCVPGTLHFNRLSSLIDRVPKYFSIPRTTTKFPIPDRPLVVGVSSFGVGGCNGHVILEGPTVGQHDFKTQLNDKCFWKKNRFPWSHLISMPCGSNEGVSPAELLTPEGCVATPTSSFCGTNFSLIGPATDQDAGRNGPVVFTEVPVIGPGNGTSHKRLKEVHHENKSSSFSCDNGSLQAAHVEFGTYSSVGEEPDMRPSCSSHSPGRSPQLPVADSSPYHKVPPSIPSVLSREQIRAAIDESLKLALNRDEPLQEDTPFVEAGVDSMTSIGIRENLSKKLKIQLPSTILYDHPCIAQLVGYLEQISSTQEVDAGTKALSCLGHPNARSAIAVTALACRFPQSAQTESEFWETLQGGKDCIQHIPLTRFDPWKYRDSGTDQSNKLYVSDAGTYPDMALFDNAAFNISVAEAHLMDPHQRVLLEVCQEAIAHDLQKRSLLDVAIVVGCCNNDWVREACTSQQEAKSLTGTGGAASIISNRLSHVFGFSGPSVTLDTACSSSLVALDFAISYMATQAISQALVVGVNLMLRAEAFQQTCKAHMLSIDGRCKTFDASANGYVRSEGCGALLLKALPRQYADPSTVYAWIRGAANNHVGRSASLTAPNGPAQQAVIRSALRDGRVQSPADVAVLEAHGTGTALGDPIEVGAIRAVYCKGFVDSPPLIVGALKSLMGHAEGAAGIAGLIKLILVLQHRLAT</sequence>
<dbReference type="SMART" id="SM00825">
    <property type="entry name" value="PKS_KS"/>
    <property type="match status" value="2"/>
</dbReference>
<dbReference type="PANTHER" id="PTHR43775">
    <property type="entry name" value="FATTY ACID SYNTHASE"/>
    <property type="match status" value="1"/>
</dbReference>
<evidence type="ECO:0000256" key="3">
    <source>
        <dbReference type="ARBA" id="ARBA00022679"/>
    </source>
</evidence>
<dbReference type="InterPro" id="IPR014030">
    <property type="entry name" value="Ketoacyl_synth_N"/>
</dbReference>
<dbReference type="InterPro" id="IPR014031">
    <property type="entry name" value="Ketoacyl_synth_C"/>
</dbReference>
<feature type="region of interest" description="Disordered" evidence="4">
    <location>
        <begin position="669"/>
        <end position="706"/>
    </location>
</feature>
<evidence type="ECO:0000259" key="6">
    <source>
        <dbReference type="PROSITE" id="PS52004"/>
    </source>
</evidence>
<dbReference type="AlphaFoldDB" id="U6M4R0"/>
<dbReference type="InterPro" id="IPR006162">
    <property type="entry name" value="Ppantetheine_attach_site"/>
</dbReference>
<gene>
    <name evidence="7" type="ORF">EMWEY_00021320</name>
</gene>
<dbReference type="InterPro" id="IPR020841">
    <property type="entry name" value="PKS_Beta-ketoAc_synthase_dom"/>
</dbReference>
<dbReference type="OrthoDB" id="329835at2759"/>
<dbReference type="Pfam" id="PF02801">
    <property type="entry name" value="Ketoacyl-synt_C"/>
    <property type="match status" value="2"/>
</dbReference>
<dbReference type="GO" id="GO:0004315">
    <property type="term" value="F:3-oxoacyl-[acyl-carrier-protein] synthase activity"/>
    <property type="evidence" value="ECO:0007669"/>
    <property type="project" value="InterPro"/>
</dbReference>
<dbReference type="RefSeq" id="XP_013333311.1">
    <property type="nucleotide sequence ID" value="XM_013477857.1"/>
</dbReference>
<dbReference type="InterPro" id="IPR020806">
    <property type="entry name" value="PKS_PP-bd"/>
</dbReference>
<dbReference type="PANTHER" id="PTHR43775:SF37">
    <property type="entry name" value="SI:DKEY-61P9.11"/>
    <property type="match status" value="1"/>
</dbReference>
<dbReference type="InterPro" id="IPR016039">
    <property type="entry name" value="Thiolase-like"/>
</dbReference>
<feature type="domain" description="Ketosynthase family 3 (KS3)" evidence="6">
    <location>
        <begin position="110"/>
        <end position="539"/>
    </location>
</feature>
<dbReference type="Gene3D" id="3.40.47.10">
    <property type="match status" value="2"/>
</dbReference>
<dbReference type="SUPFAM" id="SSF47336">
    <property type="entry name" value="ACP-like"/>
    <property type="match status" value="1"/>
</dbReference>
<feature type="non-terminal residue" evidence="7">
    <location>
        <position position="1175"/>
    </location>
</feature>
<dbReference type="SMART" id="SM00823">
    <property type="entry name" value="PKS_PP"/>
    <property type="match status" value="1"/>
</dbReference>
<dbReference type="VEuPathDB" id="ToxoDB:EMWEY_00021320"/>
<dbReference type="PROSITE" id="PS00012">
    <property type="entry name" value="PHOSPHOPANTETHEINE"/>
    <property type="match status" value="1"/>
</dbReference>
<dbReference type="SMART" id="SM01294">
    <property type="entry name" value="PKS_PP_betabranch"/>
    <property type="match status" value="1"/>
</dbReference>
<evidence type="ECO:0000313" key="8">
    <source>
        <dbReference type="Proteomes" id="UP000030763"/>
    </source>
</evidence>
<name>U6M4R0_EIMMA</name>
<dbReference type="GO" id="GO:0006633">
    <property type="term" value="P:fatty acid biosynthetic process"/>
    <property type="evidence" value="ECO:0007669"/>
    <property type="project" value="InterPro"/>
</dbReference>
<dbReference type="OMA" id="FGDSHEP"/>
<evidence type="ECO:0000259" key="5">
    <source>
        <dbReference type="PROSITE" id="PS50075"/>
    </source>
</evidence>
<reference evidence="7" key="1">
    <citation type="submission" date="2013-10" db="EMBL/GenBank/DDBJ databases">
        <title>Genomic analysis of the causative agents of coccidiosis in chickens.</title>
        <authorList>
            <person name="Reid A.J."/>
            <person name="Blake D."/>
            <person name="Billington K."/>
            <person name="Browne H."/>
            <person name="Dunn M."/>
            <person name="Hung S."/>
            <person name="Kawahara F."/>
            <person name="Miranda-Saavedra D."/>
            <person name="Mourier T."/>
            <person name="Nagra H."/>
            <person name="Otto T.D."/>
            <person name="Rawlings N."/>
            <person name="Sanchez A."/>
            <person name="Sanders M."/>
            <person name="Subramaniam C."/>
            <person name="Tay Y."/>
            <person name="Dear P."/>
            <person name="Doerig C."/>
            <person name="Gruber A."/>
            <person name="Parkinson J."/>
            <person name="Shirley M."/>
            <person name="Wan K.L."/>
            <person name="Berriman M."/>
            <person name="Tomley F."/>
            <person name="Pain A."/>
        </authorList>
    </citation>
    <scope>NUCLEOTIDE SEQUENCE [LARGE SCALE GENOMIC DNA]</scope>
    <source>
        <strain evidence="7">Weybridge</strain>
    </source>
</reference>
<dbReference type="EMBL" id="HG719033">
    <property type="protein sequence ID" value="CDJ56660.1"/>
    <property type="molecule type" value="Genomic_DNA"/>
</dbReference>
<evidence type="ECO:0000313" key="7">
    <source>
        <dbReference type="EMBL" id="CDJ56660.1"/>
    </source>
</evidence>
<dbReference type="PROSITE" id="PS00606">
    <property type="entry name" value="KS3_1"/>
    <property type="match status" value="1"/>
</dbReference>
<dbReference type="Pfam" id="PF00550">
    <property type="entry name" value="PP-binding"/>
    <property type="match status" value="1"/>
</dbReference>
<keyword evidence="2" id="KW-0597">Phosphoprotein</keyword>
<dbReference type="InterPro" id="IPR018201">
    <property type="entry name" value="Ketoacyl_synth_AS"/>
</dbReference>
<keyword evidence="1" id="KW-0596">Phosphopantetheine</keyword>
<accession>U6M4R0</accession>
<dbReference type="PROSITE" id="PS52004">
    <property type="entry name" value="KS3_2"/>
    <property type="match status" value="2"/>
</dbReference>
<evidence type="ECO:0000256" key="2">
    <source>
        <dbReference type="ARBA" id="ARBA00022553"/>
    </source>
</evidence>
<proteinExistence type="predicted"/>
<feature type="domain" description="Ketosynthase family 3 (KS3)" evidence="6">
    <location>
        <begin position="807"/>
        <end position="1175"/>
    </location>
</feature>
<feature type="domain" description="Carrier" evidence="5">
    <location>
        <begin position="709"/>
        <end position="786"/>
    </location>
</feature>
<keyword evidence="8" id="KW-1185">Reference proteome</keyword>
<evidence type="ECO:0000256" key="4">
    <source>
        <dbReference type="SAM" id="MobiDB-lite"/>
    </source>
</evidence>